<proteinExistence type="predicted"/>
<evidence type="ECO:0000313" key="1">
    <source>
        <dbReference type="EMBL" id="GER41699.1"/>
    </source>
</evidence>
<sequence length="138" mass="16011">MEDEGEGEDQTYYLEVFPWSVACEFKCEDEMNGEGSPSLTVYGYYWHREGRGSVDGSGPWRLRRTFLWRSDFGTLPLQLGIFDGDHLRFLGSPLSYSTAKSLHPHHNRLKRRRRRHEASQSIREATLMISVICSILKI</sequence>
<gene>
    <name evidence="1" type="ORF">STAS_18436</name>
</gene>
<name>A0A5A7Q8W4_STRAF</name>
<keyword evidence="2" id="KW-1185">Reference proteome</keyword>
<reference evidence="2" key="1">
    <citation type="journal article" date="2019" name="Curr. Biol.">
        <title>Genome Sequence of Striga asiatica Provides Insight into the Evolution of Plant Parasitism.</title>
        <authorList>
            <person name="Yoshida S."/>
            <person name="Kim S."/>
            <person name="Wafula E.K."/>
            <person name="Tanskanen J."/>
            <person name="Kim Y.M."/>
            <person name="Honaas L."/>
            <person name="Yang Z."/>
            <person name="Spallek T."/>
            <person name="Conn C.E."/>
            <person name="Ichihashi Y."/>
            <person name="Cheong K."/>
            <person name="Cui S."/>
            <person name="Der J.P."/>
            <person name="Gundlach H."/>
            <person name="Jiao Y."/>
            <person name="Hori C."/>
            <person name="Ishida J.K."/>
            <person name="Kasahara H."/>
            <person name="Kiba T."/>
            <person name="Kim M.S."/>
            <person name="Koo N."/>
            <person name="Laohavisit A."/>
            <person name="Lee Y.H."/>
            <person name="Lumba S."/>
            <person name="McCourt P."/>
            <person name="Mortimer J.C."/>
            <person name="Mutuku J.M."/>
            <person name="Nomura T."/>
            <person name="Sasaki-Sekimoto Y."/>
            <person name="Seto Y."/>
            <person name="Wang Y."/>
            <person name="Wakatake T."/>
            <person name="Sakakibara H."/>
            <person name="Demura T."/>
            <person name="Yamaguchi S."/>
            <person name="Yoneyama K."/>
            <person name="Manabe R.I."/>
            <person name="Nelson D.C."/>
            <person name="Schulman A.H."/>
            <person name="Timko M.P."/>
            <person name="dePamphilis C.W."/>
            <person name="Choi D."/>
            <person name="Shirasu K."/>
        </authorList>
    </citation>
    <scope>NUCLEOTIDE SEQUENCE [LARGE SCALE GENOMIC DNA]</scope>
    <source>
        <strain evidence="2">cv. UVA1</strain>
    </source>
</reference>
<organism evidence="1 2">
    <name type="scientific">Striga asiatica</name>
    <name type="common">Asiatic witchweed</name>
    <name type="synonym">Buchnera asiatica</name>
    <dbReference type="NCBI Taxonomy" id="4170"/>
    <lineage>
        <taxon>Eukaryota</taxon>
        <taxon>Viridiplantae</taxon>
        <taxon>Streptophyta</taxon>
        <taxon>Embryophyta</taxon>
        <taxon>Tracheophyta</taxon>
        <taxon>Spermatophyta</taxon>
        <taxon>Magnoliopsida</taxon>
        <taxon>eudicotyledons</taxon>
        <taxon>Gunneridae</taxon>
        <taxon>Pentapetalae</taxon>
        <taxon>asterids</taxon>
        <taxon>lamiids</taxon>
        <taxon>Lamiales</taxon>
        <taxon>Orobanchaceae</taxon>
        <taxon>Buchnereae</taxon>
        <taxon>Striga</taxon>
    </lineage>
</organism>
<protein>
    <submittedName>
        <fullName evidence="1">Spc97 / Spc98 family of spindle pole body (SBP)component</fullName>
    </submittedName>
</protein>
<accession>A0A5A7Q8W4</accession>
<dbReference type="AlphaFoldDB" id="A0A5A7Q8W4"/>
<dbReference type="Proteomes" id="UP000325081">
    <property type="component" value="Unassembled WGS sequence"/>
</dbReference>
<dbReference type="EMBL" id="BKCP01006183">
    <property type="protein sequence ID" value="GER41699.1"/>
    <property type="molecule type" value="Genomic_DNA"/>
</dbReference>
<comment type="caution">
    <text evidence="1">The sequence shown here is derived from an EMBL/GenBank/DDBJ whole genome shotgun (WGS) entry which is preliminary data.</text>
</comment>
<evidence type="ECO:0000313" key="2">
    <source>
        <dbReference type="Proteomes" id="UP000325081"/>
    </source>
</evidence>